<organism evidence="2 3">
    <name type="scientific">Parasponia andersonii</name>
    <name type="common">Sponia andersonii</name>
    <dbReference type="NCBI Taxonomy" id="3476"/>
    <lineage>
        <taxon>Eukaryota</taxon>
        <taxon>Viridiplantae</taxon>
        <taxon>Streptophyta</taxon>
        <taxon>Embryophyta</taxon>
        <taxon>Tracheophyta</taxon>
        <taxon>Spermatophyta</taxon>
        <taxon>Magnoliopsida</taxon>
        <taxon>eudicotyledons</taxon>
        <taxon>Gunneridae</taxon>
        <taxon>Pentapetalae</taxon>
        <taxon>rosids</taxon>
        <taxon>fabids</taxon>
        <taxon>Rosales</taxon>
        <taxon>Cannabaceae</taxon>
        <taxon>Parasponia</taxon>
    </lineage>
</organism>
<reference evidence="3" key="1">
    <citation type="submission" date="2016-06" db="EMBL/GenBank/DDBJ databases">
        <title>Parallel loss of symbiosis genes in relatives of nitrogen-fixing non-legume Parasponia.</title>
        <authorList>
            <person name="Van Velzen R."/>
            <person name="Holmer R."/>
            <person name="Bu F."/>
            <person name="Rutten L."/>
            <person name="Van Zeijl A."/>
            <person name="Liu W."/>
            <person name="Santuari L."/>
            <person name="Cao Q."/>
            <person name="Sharma T."/>
            <person name="Shen D."/>
            <person name="Roswanjaya Y."/>
            <person name="Wardhani T."/>
            <person name="Kalhor M.S."/>
            <person name="Jansen J."/>
            <person name="Van den Hoogen J."/>
            <person name="Gungor B."/>
            <person name="Hartog M."/>
            <person name="Hontelez J."/>
            <person name="Verver J."/>
            <person name="Yang W.-C."/>
            <person name="Schijlen E."/>
            <person name="Repin R."/>
            <person name="Schilthuizen M."/>
            <person name="Schranz E."/>
            <person name="Heidstra R."/>
            <person name="Miyata K."/>
            <person name="Fedorova E."/>
            <person name="Kohlen W."/>
            <person name="Bisseling T."/>
            <person name="Smit S."/>
            <person name="Geurts R."/>
        </authorList>
    </citation>
    <scope>NUCLEOTIDE SEQUENCE [LARGE SCALE GENOMIC DNA]</scope>
    <source>
        <strain evidence="3">cv. WU1-14</strain>
    </source>
</reference>
<dbReference type="InterPro" id="IPR058352">
    <property type="entry name" value="DUF8039"/>
</dbReference>
<proteinExistence type="predicted"/>
<dbReference type="AlphaFoldDB" id="A0A2P5AD21"/>
<evidence type="ECO:0000313" key="3">
    <source>
        <dbReference type="Proteomes" id="UP000237105"/>
    </source>
</evidence>
<name>A0A2P5AD21_PARAD</name>
<dbReference type="OrthoDB" id="1730237at2759"/>
<dbReference type="PANTHER" id="PTHR33018">
    <property type="entry name" value="OS10G0338966 PROTEIN-RELATED"/>
    <property type="match status" value="1"/>
</dbReference>
<dbReference type="Proteomes" id="UP000237105">
    <property type="component" value="Unassembled WGS sequence"/>
</dbReference>
<dbReference type="EMBL" id="JXTB01000659">
    <property type="protein sequence ID" value="PON34440.1"/>
    <property type="molecule type" value="Genomic_DNA"/>
</dbReference>
<dbReference type="PANTHER" id="PTHR33018:SF31">
    <property type="entry name" value="TRANSPOSASE, PTTA_EN_SPM, PLANT"/>
    <property type="match status" value="1"/>
</dbReference>
<comment type="caution">
    <text evidence="2">The sequence shown here is derived from an EMBL/GenBank/DDBJ whole genome shotgun (WGS) entry which is preliminary data.</text>
</comment>
<accession>A0A2P5AD21</accession>
<dbReference type="Pfam" id="PF26133">
    <property type="entry name" value="DUF8039"/>
    <property type="match status" value="1"/>
</dbReference>
<sequence length="307" mass="35706">MWRDFKSRITTELIHEYRHTCPELLEHPPASYAPWIEPKVWDEFIKKRLSAEWEEARKVQQGRATQNKYPHCMSRLGYARLEAKIEKDEGRRSIDRSEIWSRGHVSKKGGHTEEIKAVFIRIDDYNQQFQEGNLEIDGSNDILTMALGIPEYSGCVQRMGFHNRPCKLAVGSRDNIVALGHVQESTSSTIIHGRELGNFCISVEVVLDATALIPIPNPDDDTRLVGDALGSHLTWSKMLVIFEDNLAPWKMAFTAPNRRLDRPSTMLYRRLRSQGLSRYLKLRRFYGRRERPFKAFIKHLERNFLLQ</sequence>
<gene>
    <name evidence="2" type="ORF">PanWU01x14_344370</name>
</gene>
<evidence type="ECO:0000313" key="2">
    <source>
        <dbReference type="EMBL" id="PON34440.1"/>
    </source>
</evidence>
<protein>
    <recommendedName>
        <fullName evidence="1">DUF8039 domain-containing protein</fullName>
    </recommendedName>
</protein>
<keyword evidence="3" id="KW-1185">Reference proteome</keyword>
<evidence type="ECO:0000259" key="1">
    <source>
        <dbReference type="Pfam" id="PF26133"/>
    </source>
</evidence>
<feature type="domain" description="DUF8039" evidence="1">
    <location>
        <begin position="164"/>
        <end position="242"/>
    </location>
</feature>